<dbReference type="InterPro" id="IPR001498">
    <property type="entry name" value="Impact_N"/>
</dbReference>
<keyword evidence="5" id="KW-1185">Reference proteome</keyword>
<dbReference type="InterPro" id="IPR035647">
    <property type="entry name" value="EFG_III/V"/>
</dbReference>
<accession>A0ABS7DEJ9</accession>
<protein>
    <submittedName>
        <fullName evidence="4">YigZ family protein</fullName>
    </submittedName>
</protein>
<evidence type="ECO:0000259" key="2">
    <source>
        <dbReference type="Pfam" id="PF01205"/>
    </source>
</evidence>
<comment type="caution">
    <text evidence="4">The sequence shown here is derived from an EMBL/GenBank/DDBJ whole genome shotgun (WGS) entry which is preliminary data.</text>
</comment>
<dbReference type="NCBIfam" id="TIGR00257">
    <property type="entry name" value="IMPACT_YIGZ"/>
    <property type="match status" value="1"/>
</dbReference>
<dbReference type="Gene3D" id="3.30.70.240">
    <property type="match status" value="1"/>
</dbReference>
<reference evidence="4 5" key="1">
    <citation type="submission" date="2021-03" db="EMBL/GenBank/DDBJ databases">
        <title>Succinivibrio sp. nov. isolated from feces of cow.</title>
        <authorList>
            <person name="Choi J.-Y."/>
        </authorList>
    </citation>
    <scope>NUCLEOTIDE SEQUENCE [LARGE SCALE GENOMIC DNA]</scope>
    <source>
        <strain evidence="4 5">AGMB01872</strain>
    </source>
</reference>
<dbReference type="InterPro" id="IPR020568">
    <property type="entry name" value="Ribosomal_Su5_D2-typ_SF"/>
</dbReference>
<evidence type="ECO:0000313" key="5">
    <source>
        <dbReference type="Proteomes" id="UP000731465"/>
    </source>
</evidence>
<dbReference type="SUPFAM" id="SSF54211">
    <property type="entry name" value="Ribosomal protein S5 domain 2-like"/>
    <property type="match status" value="1"/>
</dbReference>
<dbReference type="InterPro" id="IPR015796">
    <property type="entry name" value="Impact_YigZ-like"/>
</dbReference>
<dbReference type="EMBL" id="JAGFNY010000001">
    <property type="protein sequence ID" value="MBW7569285.1"/>
    <property type="molecule type" value="Genomic_DNA"/>
</dbReference>
<dbReference type="Pfam" id="PF09186">
    <property type="entry name" value="DUF1949"/>
    <property type="match status" value="1"/>
</dbReference>
<dbReference type="Proteomes" id="UP000731465">
    <property type="component" value="Unassembled WGS sequence"/>
</dbReference>
<comment type="similarity">
    <text evidence="1">Belongs to the IMPACT family.</text>
</comment>
<organism evidence="4 5">
    <name type="scientific">Succinivibrio faecicola</name>
    <dbReference type="NCBI Taxonomy" id="2820300"/>
    <lineage>
        <taxon>Bacteria</taxon>
        <taxon>Pseudomonadati</taxon>
        <taxon>Pseudomonadota</taxon>
        <taxon>Gammaproteobacteria</taxon>
        <taxon>Aeromonadales</taxon>
        <taxon>Succinivibrionaceae</taxon>
        <taxon>Succinivibrio</taxon>
    </lineage>
</organism>
<dbReference type="PANTHER" id="PTHR16301:SF20">
    <property type="entry name" value="IMPACT FAMILY MEMBER YIGZ"/>
    <property type="match status" value="1"/>
</dbReference>
<gene>
    <name evidence="4" type="ORF">J5V48_00040</name>
</gene>
<proteinExistence type="inferred from homology"/>
<dbReference type="Pfam" id="PF01205">
    <property type="entry name" value="Impact_N"/>
    <property type="match status" value="1"/>
</dbReference>
<dbReference type="PROSITE" id="PS00910">
    <property type="entry name" value="UPF0029"/>
    <property type="match status" value="1"/>
</dbReference>
<dbReference type="InterPro" id="IPR015269">
    <property type="entry name" value="UPF0029_Impact_C"/>
</dbReference>
<dbReference type="RefSeq" id="WP_219935665.1">
    <property type="nucleotide sequence ID" value="NZ_JAGFNY010000001.1"/>
</dbReference>
<dbReference type="InterPro" id="IPR023582">
    <property type="entry name" value="Impact"/>
</dbReference>
<dbReference type="Gene3D" id="3.30.230.30">
    <property type="entry name" value="Impact, N-terminal domain"/>
    <property type="match status" value="1"/>
</dbReference>
<dbReference type="SUPFAM" id="SSF54980">
    <property type="entry name" value="EF-G C-terminal domain-like"/>
    <property type="match status" value="1"/>
</dbReference>
<evidence type="ECO:0000313" key="4">
    <source>
        <dbReference type="EMBL" id="MBW7569285.1"/>
    </source>
</evidence>
<name>A0ABS7DEJ9_9GAMM</name>
<sequence>MSDTYKIPNLKNGAVHRVELIVKKSRFITTVARTHGVDEAKAFISKVTEEFSDARHNCFAYVADKPGNSGYAGCSDDGEPHGTAGQPMLNILLHSDVGEITCVVTRYFGGILLGTGGLVKAYSDSIKLALESLDVTDMVIMNRATIRVDHSIVNLVLRLFKKYQCEIINQEYTDKVSYTVDIPADSFDNLQSEITTISRGEAFITKEN</sequence>
<evidence type="ECO:0000259" key="3">
    <source>
        <dbReference type="Pfam" id="PF09186"/>
    </source>
</evidence>
<dbReference type="InterPro" id="IPR020569">
    <property type="entry name" value="UPF0029_Impact_CS"/>
</dbReference>
<feature type="domain" description="Impact N-terminal" evidence="2">
    <location>
        <begin position="23"/>
        <end position="130"/>
    </location>
</feature>
<dbReference type="InterPro" id="IPR036956">
    <property type="entry name" value="Impact_N_sf"/>
</dbReference>
<dbReference type="PANTHER" id="PTHR16301">
    <property type="entry name" value="IMPACT-RELATED"/>
    <property type="match status" value="1"/>
</dbReference>
<evidence type="ECO:0000256" key="1">
    <source>
        <dbReference type="ARBA" id="ARBA00007665"/>
    </source>
</evidence>
<feature type="domain" description="UPF0029" evidence="3">
    <location>
        <begin position="146"/>
        <end position="200"/>
    </location>
</feature>